<dbReference type="Gene3D" id="3.40.630.10">
    <property type="entry name" value="Zn peptidases"/>
    <property type="match status" value="1"/>
</dbReference>
<dbReference type="Proteomes" id="UP000448292">
    <property type="component" value="Unassembled WGS sequence"/>
</dbReference>
<dbReference type="InterPro" id="IPR046450">
    <property type="entry name" value="PA_dom_sf"/>
</dbReference>
<dbReference type="GO" id="GO:0005886">
    <property type="term" value="C:plasma membrane"/>
    <property type="evidence" value="ECO:0007669"/>
    <property type="project" value="UniProtKB-SubCell"/>
</dbReference>
<evidence type="ECO:0000256" key="4">
    <source>
        <dbReference type="ARBA" id="ARBA00022989"/>
    </source>
</evidence>
<dbReference type="RefSeq" id="WP_144301445.1">
    <property type="nucleotide sequence ID" value="NZ_QMIE01000001.1"/>
</dbReference>
<evidence type="ECO:0000256" key="7">
    <source>
        <dbReference type="SAM" id="MobiDB-lite"/>
    </source>
</evidence>
<keyword evidence="3 8" id="KW-0812">Transmembrane</keyword>
<keyword evidence="13" id="KW-1185">Reference proteome</keyword>
<dbReference type="GO" id="GO:0022857">
    <property type="term" value="F:transmembrane transporter activity"/>
    <property type="evidence" value="ECO:0007669"/>
    <property type="project" value="TreeGrafter"/>
</dbReference>
<feature type="transmembrane region" description="Helical" evidence="8">
    <location>
        <begin position="968"/>
        <end position="993"/>
    </location>
</feature>
<feature type="transmembrane region" description="Helical" evidence="8">
    <location>
        <begin position="912"/>
        <end position="931"/>
    </location>
</feature>
<gene>
    <name evidence="12" type="ORF">DPQ33_01790</name>
</gene>
<feature type="signal peptide" evidence="9">
    <location>
        <begin position="1"/>
        <end position="26"/>
    </location>
</feature>
<dbReference type="OrthoDB" id="9773692at2"/>
<evidence type="ECO:0000259" key="10">
    <source>
        <dbReference type="Pfam" id="PF02687"/>
    </source>
</evidence>
<feature type="transmembrane region" description="Helical" evidence="8">
    <location>
        <begin position="1014"/>
        <end position="1032"/>
    </location>
</feature>
<feature type="transmembrane region" description="Helical" evidence="8">
    <location>
        <begin position="943"/>
        <end position="962"/>
    </location>
</feature>
<dbReference type="Pfam" id="PF04389">
    <property type="entry name" value="Peptidase_M28"/>
    <property type="match status" value="1"/>
</dbReference>
<dbReference type="Pfam" id="PF02687">
    <property type="entry name" value="FtsX"/>
    <property type="match status" value="1"/>
</dbReference>
<keyword evidence="9" id="KW-0732">Signal</keyword>
<feature type="domain" description="ABC3 transporter permease C-terminal" evidence="10">
    <location>
        <begin position="1341"/>
        <end position="1451"/>
    </location>
</feature>
<dbReference type="InterPro" id="IPR050250">
    <property type="entry name" value="Macrolide_Exporter_MacB"/>
</dbReference>
<dbReference type="PANTHER" id="PTHR30572:SF4">
    <property type="entry name" value="ABC TRANSPORTER PERMEASE YTRF"/>
    <property type="match status" value="1"/>
</dbReference>
<evidence type="ECO:0000256" key="8">
    <source>
        <dbReference type="SAM" id="Phobius"/>
    </source>
</evidence>
<dbReference type="EMBL" id="QMIE01000001">
    <property type="protein sequence ID" value="TVM19983.1"/>
    <property type="molecule type" value="Genomic_DNA"/>
</dbReference>
<dbReference type="SUPFAM" id="SSF52025">
    <property type="entry name" value="PA domain"/>
    <property type="match status" value="1"/>
</dbReference>
<feature type="domain" description="Peptidase M28" evidence="11">
    <location>
        <begin position="247"/>
        <end position="362"/>
    </location>
</feature>
<comment type="caution">
    <text evidence="12">The sequence shown here is derived from an EMBL/GenBank/DDBJ whole genome shotgun (WGS) entry which is preliminary data.</text>
</comment>
<keyword evidence="4 8" id="KW-1133">Transmembrane helix</keyword>
<evidence type="ECO:0000313" key="13">
    <source>
        <dbReference type="Proteomes" id="UP000448292"/>
    </source>
</evidence>
<reference evidence="12 13" key="1">
    <citation type="submission" date="2018-06" db="EMBL/GenBank/DDBJ databases">
        <title>Complete genome of Desulfovibrio indonesiensis P37SLT.</title>
        <authorList>
            <person name="Crispim J.S."/>
            <person name="Vidigal P.M.P."/>
            <person name="Silva L.C.F."/>
            <person name="Laguardia C.N."/>
            <person name="Araujo L.C."/>
            <person name="Dias R.S."/>
            <person name="Sousa M.P."/>
            <person name="Paula S.O."/>
            <person name="Silva C."/>
        </authorList>
    </citation>
    <scope>NUCLEOTIDE SEQUENCE [LARGE SCALE GENOMIC DNA]</scope>
    <source>
        <strain evidence="12 13">P37SLT</strain>
    </source>
</reference>
<evidence type="ECO:0000256" key="2">
    <source>
        <dbReference type="ARBA" id="ARBA00022475"/>
    </source>
</evidence>
<evidence type="ECO:0000256" key="1">
    <source>
        <dbReference type="ARBA" id="ARBA00004651"/>
    </source>
</evidence>
<feature type="region of interest" description="Disordered" evidence="7">
    <location>
        <begin position="1619"/>
        <end position="1640"/>
    </location>
</feature>
<dbReference type="InterPro" id="IPR003838">
    <property type="entry name" value="ABC3_permease_C"/>
</dbReference>
<keyword evidence="5 8" id="KW-0472">Membrane</keyword>
<comment type="subcellular location">
    <subcellularLocation>
        <location evidence="1">Cell membrane</location>
        <topology evidence="1">Multi-pass membrane protein</topology>
    </subcellularLocation>
</comment>
<dbReference type="Gene3D" id="3.50.30.30">
    <property type="match status" value="1"/>
</dbReference>
<feature type="transmembrane region" description="Helical" evidence="8">
    <location>
        <begin position="1421"/>
        <end position="1443"/>
    </location>
</feature>
<organism evidence="12 13">
    <name type="scientific">Oceanidesulfovibrio indonesiensis</name>
    <dbReference type="NCBI Taxonomy" id="54767"/>
    <lineage>
        <taxon>Bacteria</taxon>
        <taxon>Pseudomonadati</taxon>
        <taxon>Thermodesulfobacteriota</taxon>
        <taxon>Desulfovibrionia</taxon>
        <taxon>Desulfovibrionales</taxon>
        <taxon>Desulfovibrionaceae</taxon>
        <taxon>Oceanidesulfovibrio</taxon>
    </lineage>
</organism>
<evidence type="ECO:0000256" key="5">
    <source>
        <dbReference type="ARBA" id="ARBA00023136"/>
    </source>
</evidence>
<evidence type="ECO:0000256" key="9">
    <source>
        <dbReference type="SAM" id="SignalP"/>
    </source>
</evidence>
<evidence type="ECO:0008006" key="14">
    <source>
        <dbReference type="Google" id="ProtNLM"/>
    </source>
</evidence>
<evidence type="ECO:0000256" key="3">
    <source>
        <dbReference type="ARBA" id="ARBA00022692"/>
    </source>
</evidence>
<dbReference type="SUPFAM" id="SSF53187">
    <property type="entry name" value="Zn-dependent exopeptidases"/>
    <property type="match status" value="1"/>
</dbReference>
<dbReference type="InterPro" id="IPR007484">
    <property type="entry name" value="Peptidase_M28"/>
</dbReference>
<comment type="similarity">
    <text evidence="6">Belongs to the ABC-4 integral membrane protein family.</text>
</comment>
<protein>
    <recommendedName>
        <fullName evidence="14">FtsX-like permease family protein</fullName>
    </recommendedName>
</protein>
<dbReference type="PANTHER" id="PTHR30572">
    <property type="entry name" value="MEMBRANE COMPONENT OF TRANSPORTER-RELATED"/>
    <property type="match status" value="1"/>
</dbReference>
<evidence type="ECO:0000259" key="11">
    <source>
        <dbReference type="Pfam" id="PF04389"/>
    </source>
</evidence>
<feature type="transmembrane region" description="Helical" evidence="8">
    <location>
        <begin position="1339"/>
        <end position="1359"/>
    </location>
</feature>
<feature type="chain" id="PRO_5029863089" description="FtsX-like permease family protein" evidence="9">
    <location>
        <begin position="27"/>
        <end position="1640"/>
    </location>
</feature>
<sequence length="1640" mass="183303">MTAARVSRLGAVLFLTLCSLCWVAPAAALDAREVIGELASYGDRSVGSEGSKKAAAFVAETFERLVPPEPFQGLGDEGQGRIVDTQPFRIPARRHFGSEISVENTGKRATLHPLIMNAVAPGTMPPGEPPRRVVYVGPGELKDFNGAEIQDAVVLMDLDSGKNWMNAAMLGARALIYLDDPAITESAPRWFFEDKLELTPIDFPRFWMPKAEAESLFGPMQDIEKGDLGVRVTLTNDIAWEDATAENVYCFIPGSDEQYEDQLVIFEAFYDSTGYVPGASPGADEAVSVARLLDLAEHFGRNPPKRNVLLLATSGHSQAQAGMREFVMALELSGRYARSYQMDLRNRAKTAADTVKALEREDPLDHSDQEAEQLARDAINQIIKTRVDKISTRLMRLRLLDRANVDSELLQTLADQRAQLRQLSWLSTYEGIPPADRERLMKIVPEALAEQQARRDDANRQVRMQRAASTVRSRFGGFQIAASISLHLSSHGDGVGSFDRGWLYDLRSDVNRARSYSDLDTYLMAANEELLNQGGPDLYRDTLRPSRLRTWQSYLPDQPDLAGEVPAMAGMIGLTMATLHDARPNWGTPYDTIEDVDFDYLEQQGEVVRHLAESMAGGDVPMRSPRPRKGIAMLTGRANLLRQGELFPDLPAQGTVVLCYQGDSRFYAMVDSMGFFRVAGLADRKHTNHKAILEPYRFDDTGRVQWAVDKAQTGLSAYRVKMVRSFMETDLVMFTCAQSNLFNTLEPRTFKYMTRIDLFDARTEAEPLRFWYSRLDTWASTINAIFVEPGVPFKAALSDTVLGRKMILLNASEEKPQGRGFLPADWPLIPYTAYQAARDMWHLVTPRLENLEEKGIVNNRLRALMDEGRAALEAAETAKSDMQWDVFMEKSRSSWAMATRVYNDVDKTQKDVLVGVLFYVALFAPFAYCMERLLFGYANIHKRILAFLGILVGIIGVIYAIHPAFQLTYSPLVVIIAFFIVGLSFLVSLIIFFRFEREMTELQRRSRHLKTSEISRFGAFMAAFTLGVSNLRRRPIRTALTAVTLIILTFTIMNFTAVKSVRQHSRTMFSDTAAYEGILLKNIGWKDMARESLNAARDMFHGKGIVAPRVWYVTPQDISRPHLVPVHKGDEIFSARGVVGLSEMEPQVSGLDATLTRGRWLREDERNAVVIPERMAQILNVDLSTPEGRRVEIWGMDFEVVGCFDAAEYERYRDLDGEPITPVIYPSESFMDVAQVEADTFESGEDLMSFQGRYEHIPAEQVVVMYHTALLAITKGGGGLGGGGRLKGIALKPHESQDVTELGRWLSDRFGLMLFVGDDEGTALYFAADQISYSGVPNIIIPLVISVLIVLNTMIGSVYERKGEIAVYTSVGLAPSHVSFLFVAESLAFAVISVVLGYLGAQTAAGFLAGTPIWAGMTANYSSMAGVAAMLLVMAVVLISVIYPSRVAANIAIPDVNRSWTMPDPKGNELTVTLPFLVKTSELGTAGGFLLDYYEAHRDISHGLFSSADMDYEFTTSKDLPEFARELSSDEDVCFTMTMRTWLAPFDFGVRQRVTLVFCPAEDYPGFRQIKVHLYREAGEHTVWRNLSKSFLNALRKQLLVWRSLEEKARMSYEEELREKLRKSEGWQPEHGFSGEGETA</sequence>
<keyword evidence="2" id="KW-1003">Cell membrane</keyword>
<feature type="transmembrane region" description="Helical" evidence="8">
    <location>
        <begin position="1038"/>
        <end position="1058"/>
    </location>
</feature>
<evidence type="ECO:0000313" key="12">
    <source>
        <dbReference type="EMBL" id="TVM19983.1"/>
    </source>
</evidence>
<evidence type="ECO:0000256" key="6">
    <source>
        <dbReference type="ARBA" id="ARBA00038076"/>
    </source>
</evidence>
<name>A0A7M3MJJ2_9BACT</name>
<proteinExistence type="inferred from homology"/>
<accession>A0A7M3MJJ2</accession>